<keyword evidence="1" id="KW-0808">Transferase</keyword>
<comment type="caution">
    <text evidence="1">The sequence shown here is derived from an EMBL/GenBank/DDBJ whole genome shotgun (WGS) entry which is preliminary data.</text>
</comment>
<proteinExistence type="predicted"/>
<organism evidence="1 2">
    <name type="scientific">Thelephora ganbajun</name>
    <name type="common">Ganba fungus</name>
    <dbReference type="NCBI Taxonomy" id="370292"/>
    <lineage>
        <taxon>Eukaryota</taxon>
        <taxon>Fungi</taxon>
        <taxon>Dikarya</taxon>
        <taxon>Basidiomycota</taxon>
        <taxon>Agaricomycotina</taxon>
        <taxon>Agaricomycetes</taxon>
        <taxon>Thelephorales</taxon>
        <taxon>Thelephoraceae</taxon>
        <taxon>Thelephora</taxon>
    </lineage>
</organism>
<keyword evidence="2" id="KW-1185">Reference proteome</keyword>
<gene>
    <name evidence="1" type="ORF">BDM02DRAFT_3259296</name>
</gene>
<protein>
    <submittedName>
        <fullName evidence="1">Adenine phosphoribosyltransferase</fullName>
    </submittedName>
</protein>
<sequence length="183" mass="19833">MSDAEYLKSLLGVHPDFPKKGINFLDIFPILRDPVAFEVLITNLLYRLTSHTIPSLQGGKIDVIVGLDARGFLLGPIIASRLKAAFVPVRKRGKLPGECVSAEYEKEYGKDVFEMQAGAIQPGQNVVVIDDLIATGGSAAAAGELVVKQGGKTIEYLFIIELTFLNARSKLDAPVYSIIQSDD</sequence>
<evidence type="ECO:0000313" key="1">
    <source>
        <dbReference type="EMBL" id="KAF9651107.1"/>
    </source>
</evidence>
<accession>A0ACB6ZN93</accession>
<dbReference type="EMBL" id="MU117978">
    <property type="protein sequence ID" value="KAF9651107.1"/>
    <property type="molecule type" value="Genomic_DNA"/>
</dbReference>
<reference evidence="1" key="1">
    <citation type="submission" date="2019-10" db="EMBL/GenBank/DDBJ databases">
        <authorList>
            <consortium name="DOE Joint Genome Institute"/>
            <person name="Kuo A."/>
            <person name="Miyauchi S."/>
            <person name="Kiss E."/>
            <person name="Drula E."/>
            <person name="Kohler A."/>
            <person name="Sanchez-Garcia M."/>
            <person name="Andreopoulos B."/>
            <person name="Barry K.W."/>
            <person name="Bonito G."/>
            <person name="Buee M."/>
            <person name="Carver A."/>
            <person name="Chen C."/>
            <person name="Cichocki N."/>
            <person name="Clum A."/>
            <person name="Culley D."/>
            <person name="Crous P.W."/>
            <person name="Fauchery L."/>
            <person name="Girlanda M."/>
            <person name="Hayes R."/>
            <person name="Keri Z."/>
            <person name="Labutti K."/>
            <person name="Lipzen A."/>
            <person name="Lombard V."/>
            <person name="Magnuson J."/>
            <person name="Maillard F."/>
            <person name="Morin E."/>
            <person name="Murat C."/>
            <person name="Nolan M."/>
            <person name="Ohm R."/>
            <person name="Pangilinan J."/>
            <person name="Pereira M."/>
            <person name="Perotto S."/>
            <person name="Peter M."/>
            <person name="Riley R."/>
            <person name="Sitrit Y."/>
            <person name="Stielow B."/>
            <person name="Szollosi G."/>
            <person name="Zifcakova L."/>
            <person name="Stursova M."/>
            <person name="Spatafora J.W."/>
            <person name="Tedersoo L."/>
            <person name="Vaario L.-M."/>
            <person name="Yamada A."/>
            <person name="Yan M."/>
            <person name="Wang P."/>
            <person name="Xu J."/>
            <person name="Bruns T."/>
            <person name="Baldrian P."/>
            <person name="Vilgalys R."/>
            <person name="Henrissat B."/>
            <person name="Grigoriev I.V."/>
            <person name="Hibbett D."/>
            <person name="Nagy L.G."/>
            <person name="Martin F.M."/>
        </authorList>
    </citation>
    <scope>NUCLEOTIDE SEQUENCE</scope>
    <source>
        <strain evidence="1">P2</strain>
    </source>
</reference>
<dbReference type="Proteomes" id="UP000886501">
    <property type="component" value="Unassembled WGS sequence"/>
</dbReference>
<reference evidence="1" key="2">
    <citation type="journal article" date="2020" name="Nat. Commun.">
        <title>Large-scale genome sequencing of mycorrhizal fungi provides insights into the early evolution of symbiotic traits.</title>
        <authorList>
            <person name="Miyauchi S."/>
            <person name="Kiss E."/>
            <person name="Kuo A."/>
            <person name="Drula E."/>
            <person name="Kohler A."/>
            <person name="Sanchez-Garcia M."/>
            <person name="Morin E."/>
            <person name="Andreopoulos B."/>
            <person name="Barry K.W."/>
            <person name="Bonito G."/>
            <person name="Buee M."/>
            <person name="Carver A."/>
            <person name="Chen C."/>
            <person name="Cichocki N."/>
            <person name="Clum A."/>
            <person name="Culley D."/>
            <person name="Crous P.W."/>
            <person name="Fauchery L."/>
            <person name="Girlanda M."/>
            <person name="Hayes R.D."/>
            <person name="Keri Z."/>
            <person name="LaButti K."/>
            <person name="Lipzen A."/>
            <person name="Lombard V."/>
            <person name="Magnuson J."/>
            <person name="Maillard F."/>
            <person name="Murat C."/>
            <person name="Nolan M."/>
            <person name="Ohm R.A."/>
            <person name="Pangilinan J."/>
            <person name="Pereira M.F."/>
            <person name="Perotto S."/>
            <person name="Peter M."/>
            <person name="Pfister S."/>
            <person name="Riley R."/>
            <person name="Sitrit Y."/>
            <person name="Stielow J.B."/>
            <person name="Szollosi G."/>
            <person name="Zifcakova L."/>
            <person name="Stursova M."/>
            <person name="Spatafora J.W."/>
            <person name="Tedersoo L."/>
            <person name="Vaario L.M."/>
            <person name="Yamada A."/>
            <person name="Yan M."/>
            <person name="Wang P."/>
            <person name="Xu J."/>
            <person name="Bruns T."/>
            <person name="Baldrian P."/>
            <person name="Vilgalys R."/>
            <person name="Dunand C."/>
            <person name="Henrissat B."/>
            <person name="Grigoriev I.V."/>
            <person name="Hibbett D."/>
            <person name="Nagy L.G."/>
            <person name="Martin F.M."/>
        </authorList>
    </citation>
    <scope>NUCLEOTIDE SEQUENCE</scope>
    <source>
        <strain evidence="1">P2</strain>
    </source>
</reference>
<name>A0ACB6ZN93_THEGA</name>
<evidence type="ECO:0000313" key="2">
    <source>
        <dbReference type="Proteomes" id="UP000886501"/>
    </source>
</evidence>
<keyword evidence="1" id="KW-0328">Glycosyltransferase</keyword>